<name>A0A6L8MRG6_9BURK</name>
<keyword evidence="7" id="KW-0175">Coiled coil</keyword>
<evidence type="ECO:0000256" key="7">
    <source>
        <dbReference type="SAM" id="Coils"/>
    </source>
</evidence>
<keyword evidence="4" id="KW-0378">Hydrolase</keyword>
<feature type="chain" id="PRO_5026689585" evidence="9">
    <location>
        <begin position="25"/>
        <end position="490"/>
    </location>
</feature>
<evidence type="ECO:0000256" key="2">
    <source>
        <dbReference type="ARBA" id="ARBA00022670"/>
    </source>
</evidence>
<evidence type="ECO:0000256" key="3">
    <source>
        <dbReference type="ARBA" id="ARBA00022723"/>
    </source>
</evidence>
<comment type="caution">
    <text evidence="11">The sequence shown here is derived from an EMBL/GenBank/DDBJ whole genome shotgun (WGS) entry which is preliminary data.</text>
</comment>
<keyword evidence="6 11" id="KW-0482">Metalloprotease</keyword>
<dbReference type="RefSeq" id="WP_161021108.1">
    <property type="nucleotide sequence ID" value="NZ_WWCP01000036.1"/>
</dbReference>
<organism evidence="11 12">
    <name type="scientific">Duganella lactea</name>
    <dbReference type="NCBI Taxonomy" id="2692173"/>
    <lineage>
        <taxon>Bacteria</taxon>
        <taxon>Pseudomonadati</taxon>
        <taxon>Pseudomonadota</taxon>
        <taxon>Betaproteobacteria</taxon>
        <taxon>Burkholderiales</taxon>
        <taxon>Oxalobacteraceae</taxon>
        <taxon>Telluria group</taxon>
        <taxon>Duganella</taxon>
    </lineage>
</organism>
<evidence type="ECO:0000313" key="11">
    <source>
        <dbReference type="EMBL" id="MYM84632.1"/>
    </source>
</evidence>
<evidence type="ECO:0000259" key="10">
    <source>
        <dbReference type="Pfam" id="PF01435"/>
    </source>
</evidence>
<dbReference type="GO" id="GO:0016020">
    <property type="term" value="C:membrane"/>
    <property type="evidence" value="ECO:0007669"/>
    <property type="project" value="TreeGrafter"/>
</dbReference>
<evidence type="ECO:0000256" key="9">
    <source>
        <dbReference type="SAM" id="SignalP"/>
    </source>
</evidence>
<reference evidence="11 12" key="1">
    <citation type="submission" date="2019-12" db="EMBL/GenBank/DDBJ databases">
        <title>Novel species isolated from a subtropical stream in China.</title>
        <authorList>
            <person name="Lu H."/>
        </authorList>
    </citation>
    <scope>NUCLEOTIDE SEQUENCE [LARGE SCALE GENOMIC DNA]</scope>
    <source>
        <strain evidence="11 12">FT50W</strain>
    </source>
</reference>
<dbReference type="PANTHER" id="PTHR22726">
    <property type="entry name" value="METALLOENDOPEPTIDASE OMA1"/>
    <property type="match status" value="1"/>
</dbReference>
<feature type="region of interest" description="Disordered" evidence="8">
    <location>
        <begin position="244"/>
        <end position="270"/>
    </location>
</feature>
<dbReference type="GO" id="GO:0051603">
    <property type="term" value="P:proteolysis involved in protein catabolic process"/>
    <property type="evidence" value="ECO:0007669"/>
    <property type="project" value="TreeGrafter"/>
</dbReference>
<feature type="signal peptide" evidence="9">
    <location>
        <begin position="1"/>
        <end position="24"/>
    </location>
</feature>
<dbReference type="AlphaFoldDB" id="A0A6L8MRG6"/>
<dbReference type="Proteomes" id="UP000474565">
    <property type="component" value="Unassembled WGS sequence"/>
</dbReference>
<gene>
    <name evidence="11" type="ORF">GTP44_22115</name>
</gene>
<evidence type="ECO:0000256" key="8">
    <source>
        <dbReference type="SAM" id="MobiDB-lite"/>
    </source>
</evidence>
<accession>A0A6L8MRG6</accession>
<dbReference type="Gene3D" id="3.30.2010.10">
    <property type="entry name" value="Metalloproteases ('zincins'), catalytic domain"/>
    <property type="match status" value="1"/>
</dbReference>
<dbReference type="InterPro" id="IPR001915">
    <property type="entry name" value="Peptidase_M48"/>
</dbReference>
<evidence type="ECO:0000256" key="5">
    <source>
        <dbReference type="ARBA" id="ARBA00022833"/>
    </source>
</evidence>
<dbReference type="InterPro" id="IPR051156">
    <property type="entry name" value="Mito/Outer_Membr_Metalloprot"/>
</dbReference>
<comment type="cofactor">
    <cofactor evidence="1">
        <name>Zn(2+)</name>
        <dbReference type="ChEBI" id="CHEBI:29105"/>
    </cofactor>
</comment>
<evidence type="ECO:0000313" key="12">
    <source>
        <dbReference type="Proteomes" id="UP000474565"/>
    </source>
</evidence>
<dbReference type="GO" id="GO:0046872">
    <property type="term" value="F:metal ion binding"/>
    <property type="evidence" value="ECO:0007669"/>
    <property type="project" value="UniProtKB-KW"/>
</dbReference>
<evidence type="ECO:0000256" key="1">
    <source>
        <dbReference type="ARBA" id="ARBA00001947"/>
    </source>
</evidence>
<evidence type="ECO:0000256" key="4">
    <source>
        <dbReference type="ARBA" id="ARBA00022801"/>
    </source>
</evidence>
<evidence type="ECO:0000256" key="6">
    <source>
        <dbReference type="ARBA" id="ARBA00023049"/>
    </source>
</evidence>
<keyword evidence="3" id="KW-0479">Metal-binding</keyword>
<dbReference type="EMBL" id="WWCP01000036">
    <property type="protein sequence ID" value="MYM84632.1"/>
    <property type="molecule type" value="Genomic_DNA"/>
</dbReference>
<keyword evidence="5" id="KW-0862">Zinc</keyword>
<keyword evidence="2 11" id="KW-0645">Protease</keyword>
<dbReference type="Pfam" id="PF01435">
    <property type="entry name" value="Peptidase_M48"/>
    <property type="match status" value="1"/>
</dbReference>
<sequence>MKRPMRPGALLLASLLALGGTVQADEKTEQALPTVKQIGELPPPPAHQWSDLTADLNDQRASGNGLVSAPALSKYLNTLYAQIKTAAGVADWPGAVYLSSDTTLNAHASAAGNIYLHMGLIRSADTEDEIFGVLAHEFAHIYLNHQAAYEAHQVASNATTGAKVALLGLFQKKLPGANPSWGAFDSLALVDGVVHDSLIPVWQREVEEQADMFAATLTLRERYSYPSGYKAFLERLAALEQREQGSDPFGGTTAAAAAPGAGRKTHATAREREEALTAKMLPLMPRPRPAARKAQWQAVVKEKETAELLAHFALLPEIAKLQAAGRPADALRMAQTAASGATAGDGTMLLVLQDAMKRTGASLDDQRAVLLRNRNWPERSWAAQYQAAALVTPEQQPFAKEFLQEQYAYFGETPRTWPDMVGFYFRNGDNFAQLALSLKCTTDARFRDACVYNAQTDAQRQQAANQAANRQQQMLNRWEQKLKDKLKLNQ</sequence>
<protein>
    <submittedName>
        <fullName evidence="11">M48 family metalloprotease</fullName>
    </submittedName>
</protein>
<proteinExistence type="predicted"/>
<feature type="domain" description="Peptidase M48" evidence="10">
    <location>
        <begin position="77"/>
        <end position="275"/>
    </location>
</feature>
<feature type="coiled-coil region" evidence="7">
    <location>
        <begin position="461"/>
        <end position="488"/>
    </location>
</feature>
<dbReference type="GO" id="GO:0004222">
    <property type="term" value="F:metalloendopeptidase activity"/>
    <property type="evidence" value="ECO:0007669"/>
    <property type="project" value="InterPro"/>
</dbReference>
<dbReference type="PANTHER" id="PTHR22726:SF1">
    <property type="entry name" value="METALLOENDOPEPTIDASE OMA1, MITOCHONDRIAL"/>
    <property type="match status" value="1"/>
</dbReference>
<feature type="compositionally biased region" description="Low complexity" evidence="8">
    <location>
        <begin position="250"/>
        <end position="262"/>
    </location>
</feature>
<keyword evidence="9" id="KW-0732">Signal</keyword>